<sequence>MQTGYISIPNAGNLPDNSTPSALCLILHGVGEHCERYDTVAAPLTGSGIMVFAHDHVGHGQSEGIRVDIKDFNIYVRDTIQHVDRITEHYPNLPVFLIGHSMGGTVAILAAMERPDQFTGMVLVAPAVVENPETATTCKVFMARILAYLAPQFEIGKIEPKYISRDPKEVERYATDPLVWHRGMKARWSVQTLEALKQLQENMSEIKVPFLVMQGDKDVLVESVGATLLMERAQSKDKQAQIYPGYYHALQFEPPQDAAIVLRDLTSWIVTRMKQAP</sequence>
<dbReference type="InterPro" id="IPR029058">
    <property type="entry name" value="AB_hydrolase_fold"/>
</dbReference>
<protein>
    <submittedName>
        <fullName evidence="3">Monoglyceride lipase-like</fullName>
    </submittedName>
</protein>
<dbReference type="SUPFAM" id="SSF53474">
    <property type="entry name" value="alpha/beta-Hydrolases"/>
    <property type="match status" value="1"/>
</dbReference>
<dbReference type="Gene3D" id="3.40.50.1820">
    <property type="entry name" value="alpha/beta hydrolase"/>
    <property type="match status" value="1"/>
</dbReference>
<dbReference type="Pfam" id="PF12146">
    <property type="entry name" value="Hydrolase_4"/>
    <property type="match status" value="1"/>
</dbReference>
<dbReference type="InterPro" id="IPR000073">
    <property type="entry name" value="AB_hydrolase_1"/>
</dbReference>
<dbReference type="Proteomes" id="UP000694865">
    <property type="component" value="Unplaced"/>
</dbReference>
<accession>A0ABM0GYM5</accession>
<evidence type="ECO:0000313" key="3">
    <source>
        <dbReference type="RefSeq" id="XP_002740295.1"/>
    </source>
</evidence>
<dbReference type="PRINTS" id="PR00111">
    <property type="entry name" value="ABHYDROLASE"/>
</dbReference>
<reference evidence="3" key="1">
    <citation type="submission" date="2025-08" db="UniProtKB">
        <authorList>
            <consortium name="RefSeq"/>
        </authorList>
    </citation>
    <scope>IDENTIFICATION</scope>
    <source>
        <tissue evidence="3">Testes</tissue>
    </source>
</reference>
<dbReference type="RefSeq" id="XP_002740295.1">
    <property type="nucleotide sequence ID" value="XM_002740249.2"/>
</dbReference>
<proteinExistence type="predicted"/>
<dbReference type="GeneID" id="100367442"/>
<dbReference type="InterPro" id="IPR051044">
    <property type="entry name" value="MAG_DAG_Lipase"/>
</dbReference>
<gene>
    <name evidence="3" type="primary">LOC100367442</name>
</gene>
<name>A0ABM0GYM5_SACKO</name>
<organism evidence="2 3">
    <name type="scientific">Saccoglossus kowalevskii</name>
    <name type="common">Acorn worm</name>
    <dbReference type="NCBI Taxonomy" id="10224"/>
    <lineage>
        <taxon>Eukaryota</taxon>
        <taxon>Metazoa</taxon>
        <taxon>Hemichordata</taxon>
        <taxon>Enteropneusta</taxon>
        <taxon>Harrimaniidae</taxon>
        <taxon>Saccoglossus</taxon>
    </lineage>
</organism>
<evidence type="ECO:0000313" key="2">
    <source>
        <dbReference type="Proteomes" id="UP000694865"/>
    </source>
</evidence>
<evidence type="ECO:0000259" key="1">
    <source>
        <dbReference type="Pfam" id="PF12146"/>
    </source>
</evidence>
<dbReference type="InterPro" id="IPR022742">
    <property type="entry name" value="Hydrolase_4"/>
</dbReference>
<feature type="domain" description="Serine aminopeptidase S33" evidence="1">
    <location>
        <begin position="19"/>
        <end position="254"/>
    </location>
</feature>
<keyword evidence="2" id="KW-1185">Reference proteome</keyword>
<dbReference type="PANTHER" id="PTHR11614">
    <property type="entry name" value="PHOSPHOLIPASE-RELATED"/>
    <property type="match status" value="1"/>
</dbReference>